<evidence type="ECO:0000313" key="3">
    <source>
        <dbReference type="Proteomes" id="UP000515121"/>
    </source>
</evidence>
<evidence type="ECO:0000313" key="4">
    <source>
        <dbReference type="RefSeq" id="XP_022760954.1"/>
    </source>
</evidence>
<keyword evidence="1" id="KW-0175">Coiled coil</keyword>
<dbReference type="Gene3D" id="2.60.120.330">
    <property type="entry name" value="B-lactam Antibiotic, Isopenicillin N Synthase, Chain"/>
    <property type="match status" value="1"/>
</dbReference>
<proteinExistence type="predicted"/>
<dbReference type="OrthoDB" id="1523082at2759"/>
<evidence type="ECO:0000256" key="2">
    <source>
        <dbReference type="SAM" id="Phobius"/>
    </source>
</evidence>
<keyword evidence="2" id="KW-0472">Membrane</keyword>
<dbReference type="PANTHER" id="PTHR34945:SF4">
    <property type="entry name" value="2-OXOGLUTARATE (2OG) AND FE(II)-DEPENDENT OXYGENASE SUPERFAMILY PROTEIN"/>
    <property type="match status" value="1"/>
</dbReference>
<gene>
    <name evidence="4" type="primary">LOC111307205</name>
</gene>
<dbReference type="AlphaFoldDB" id="A0A6P6A7Q7"/>
<dbReference type="Proteomes" id="UP000515121">
    <property type="component" value="Unplaced"/>
</dbReference>
<reference evidence="4" key="1">
    <citation type="submission" date="2025-08" db="UniProtKB">
        <authorList>
            <consortium name="RefSeq"/>
        </authorList>
    </citation>
    <scope>IDENTIFICATION</scope>
    <source>
        <tissue evidence="4">Fruit stalk</tissue>
    </source>
</reference>
<dbReference type="PANTHER" id="PTHR34945">
    <property type="entry name" value="2-OXOGLUTARATE (2OG) AND FE(II)-DEPENDENT OXYGENASE SUPERFAMILY PROTEIN"/>
    <property type="match status" value="1"/>
</dbReference>
<protein>
    <submittedName>
        <fullName evidence="4">Uncharacterized protein LOC111307205 isoform X1</fullName>
    </submittedName>
</protein>
<feature type="coiled-coil region" evidence="1">
    <location>
        <begin position="177"/>
        <end position="204"/>
    </location>
</feature>
<dbReference type="InterPro" id="IPR027443">
    <property type="entry name" value="IPNS-like_sf"/>
</dbReference>
<accession>A0A6P6A7Q7</accession>
<dbReference type="SUPFAM" id="SSF51197">
    <property type="entry name" value="Clavaminate synthase-like"/>
    <property type="match status" value="1"/>
</dbReference>
<keyword evidence="2" id="KW-1133">Transmembrane helix</keyword>
<keyword evidence="3" id="KW-1185">Reference proteome</keyword>
<sequence length="366" mass="41979">MPKPNPPFLHFFFFFDASMAIIRSMSQLNIKAPPPSPTLTSTGSRSAANESLTDFLEKSLHIPDLTLPVSQALHHQCPPEKIDFKSVALRETDSVERFMRSAREFGVVGIGWHGIDNTGEEELKALVKEAATVFVVLEEKDTGFRRYTAGKREEIVWVRCKDERLEWARQYIGPQLYQSFSEKMEKLASKLEEIAEELLKVLVENVSKQPRKRLQRGESLLSIYKYNYEHDKITDQNPHLNEEENNHSRDYTLSLHLPTKHCEFSVKSGPRILTFDAAPDTIIVTVGQQLEEWSLGEFKCVSGRIIYEPELCGSQSSLSMELKWSSLNINRTYKKTTYKTISLADQFFIALVIVFFYSIFTLKISP</sequence>
<dbReference type="RefSeq" id="XP_022760954.1">
    <property type="nucleotide sequence ID" value="XM_022905219.1"/>
</dbReference>
<dbReference type="GeneID" id="111307205"/>
<dbReference type="KEGG" id="dzi:111307205"/>
<evidence type="ECO:0000256" key="1">
    <source>
        <dbReference type="SAM" id="Coils"/>
    </source>
</evidence>
<organism evidence="3 4">
    <name type="scientific">Durio zibethinus</name>
    <name type="common">Durian</name>
    <dbReference type="NCBI Taxonomy" id="66656"/>
    <lineage>
        <taxon>Eukaryota</taxon>
        <taxon>Viridiplantae</taxon>
        <taxon>Streptophyta</taxon>
        <taxon>Embryophyta</taxon>
        <taxon>Tracheophyta</taxon>
        <taxon>Spermatophyta</taxon>
        <taxon>Magnoliopsida</taxon>
        <taxon>eudicotyledons</taxon>
        <taxon>Gunneridae</taxon>
        <taxon>Pentapetalae</taxon>
        <taxon>rosids</taxon>
        <taxon>malvids</taxon>
        <taxon>Malvales</taxon>
        <taxon>Malvaceae</taxon>
        <taxon>Helicteroideae</taxon>
        <taxon>Durio</taxon>
    </lineage>
</organism>
<feature type="transmembrane region" description="Helical" evidence="2">
    <location>
        <begin position="347"/>
        <end position="365"/>
    </location>
</feature>
<name>A0A6P6A7Q7_DURZI</name>
<keyword evidence="2" id="KW-0812">Transmembrane</keyword>